<protein>
    <submittedName>
        <fullName evidence="2">Putative BNR repeat neuraminidase</fullName>
    </submittedName>
</protein>
<feature type="chain" id="PRO_5017603977" evidence="1">
    <location>
        <begin position="17"/>
        <end position="444"/>
    </location>
</feature>
<comment type="caution">
    <text evidence="2">The sequence shown here is derived from an EMBL/GenBank/DDBJ whole genome shotgun (WGS) entry which is preliminary data.</text>
</comment>
<evidence type="ECO:0000256" key="1">
    <source>
        <dbReference type="SAM" id="SignalP"/>
    </source>
</evidence>
<evidence type="ECO:0000313" key="3">
    <source>
        <dbReference type="Proteomes" id="UP000256779"/>
    </source>
</evidence>
<sequence>MVVLCLLLVVLTAARAQYKEQDQQPITFMEDGGWCWYEDPRVIIHEGKLIIGTISGVSGDIRVGVYDLEQNELEGVAVLDKAFEVDDHNSPVFYVREDGSLLAVWAKHGRENKHYYSISSPDNYLQWSERQVYTHDFDLPDGSSWGGVTYMNLYTIEKQGLLYNFYRNGPDLNPTYITSADGGNTWGHTTHLIKDEVAGKQRPYVRYMQLNDNQIGISFTDGHPRVYGNSIYYATFDGESFYRANGEKIKSIAQGPLQTSEAEKVYVGSETKEKPEGSGSVPDAAWTCDLEKDKKGNPHIGYTLFLENSDNRFRLASWTGKKWVDREIAYAGVGLYPREASYTGLIALDPEDPTRVIISTPVDPNTGEEKGVHEIYMARVKPKDDTQSIEWKQLTDNSTYKNIRPIIVAGDGYKVVLWLGGKPWTHYQSFETSIMGYVLEKPKK</sequence>
<keyword evidence="3" id="KW-1185">Reference proteome</keyword>
<organism evidence="2 3">
    <name type="scientific">Marinoscillum furvescens DSM 4134</name>
    <dbReference type="NCBI Taxonomy" id="1122208"/>
    <lineage>
        <taxon>Bacteria</taxon>
        <taxon>Pseudomonadati</taxon>
        <taxon>Bacteroidota</taxon>
        <taxon>Cytophagia</taxon>
        <taxon>Cytophagales</taxon>
        <taxon>Reichenbachiellaceae</taxon>
        <taxon>Marinoscillum</taxon>
    </lineage>
</organism>
<dbReference type="EMBL" id="QREG01000016">
    <property type="protein sequence ID" value="RED95986.1"/>
    <property type="molecule type" value="Genomic_DNA"/>
</dbReference>
<dbReference type="SUPFAM" id="SSF50939">
    <property type="entry name" value="Sialidases"/>
    <property type="match status" value="1"/>
</dbReference>
<dbReference type="AlphaFoldDB" id="A0A3D9L1M5"/>
<name>A0A3D9L1M5_MARFU</name>
<feature type="signal peptide" evidence="1">
    <location>
        <begin position="1"/>
        <end position="16"/>
    </location>
</feature>
<dbReference type="InterPro" id="IPR036278">
    <property type="entry name" value="Sialidase_sf"/>
</dbReference>
<dbReference type="Pfam" id="PF15892">
    <property type="entry name" value="BNR_4"/>
    <property type="match status" value="1"/>
</dbReference>
<dbReference type="Proteomes" id="UP000256779">
    <property type="component" value="Unassembled WGS sequence"/>
</dbReference>
<dbReference type="CDD" id="cd15482">
    <property type="entry name" value="Sialidase_non-viral"/>
    <property type="match status" value="1"/>
</dbReference>
<gene>
    <name evidence="2" type="ORF">C7460_11644</name>
</gene>
<proteinExistence type="predicted"/>
<evidence type="ECO:0000313" key="2">
    <source>
        <dbReference type="EMBL" id="RED95986.1"/>
    </source>
</evidence>
<accession>A0A3D9L1M5</accession>
<reference evidence="2 3" key="1">
    <citation type="submission" date="2018-07" db="EMBL/GenBank/DDBJ databases">
        <title>Genomic Encyclopedia of Type Strains, Phase IV (KMG-IV): sequencing the most valuable type-strain genomes for metagenomic binning, comparative biology and taxonomic classification.</title>
        <authorList>
            <person name="Goeker M."/>
        </authorList>
    </citation>
    <scope>NUCLEOTIDE SEQUENCE [LARGE SCALE GENOMIC DNA]</scope>
    <source>
        <strain evidence="2 3">DSM 4134</strain>
    </source>
</reference>
<dbReference type="Gene3D" id="2.120.10.10">
    <property type="match status" value="1"/>
</dbReference>
<keyword evidence="1" id="KW-0732">Signal</keyword>